<evidence type="ECO:0000256" key="5">
    <source>
        <dbReference type="ARBA" id="ARBA00022448"/>
    </source>
</evidence>
<dbReference type="GO" id="GO:0031201">
    <property type="term" value="C:SNARE complex"/>
    <property type="evidence" value="ECO:0007669"/>
    <property type="project" value="TreeGrafter"/>
</dbReference>
<evidence type="ECO:0000256" key="12">
    <source>
        <dbReference type="ARBA" id="ARBA00023136"/>
    </source>
</evidence>
<keyword evidence="8" id="KW-0931">ER-Golgi transport</keyword>
<keyword evidence="9" id="KW-0653">Protein transport</keyword>
<evidence type="ECO:0000256" key="11">
    <source>
        <dbReference type="ARBA" id="ARBA00023054"/>
    </source>
</evidence>
<organism evidence="18 19">
    <name type="scientific">Trachymyrmex cornetzi</name>
    <dbReference type="NCBI Taxonomy" id="471704"/>
    <lineage>
        <taxon>Eukaryota</taxon>
        <taxon>Metazoa</taxon>
        <taxon>Ecdysozoa</taxon>
        <taxon>Arthropoda</taxon>
        <taxon>Hexapoda</taxon>
        <taxon>Insecta</taxon>
        <taxon>Pterygota</taxon>
        <taxon>Neoptera</taxon>
        <taxon>Endopterygota</taxon>
        <taxon>Hymenoptera</taxon>
        <taxon>Apocrita</taxon>
        <taxon>Aculeata</taxon>
        <taxon>Formicoidea</taxon>
        <taxon>Formicidae</taxon>
        <taxon>Myrmicinae</taxon>
        <taxon>Trachymyrmex</taxon>
    </lineage>
</organism>
<evidence type="ECO:0000313" key="19">
    <source>
        <dbReference type="Proteomes" id="UP000078492"/>
    </source>
</evidence>
<evidence type="ECO:0000256" key="6">
    <source>
        <dbReference type="ARBA" id="ARBA00022692"/>
    </source>
</evidence>
<dbReference type="PANTHER" id="PTHR15959">
    <property type="entry name" value="SYNTAXIN-18"/>
    <property type="match status" value="1"/>
</dbReference>
<comment type="function">
    <text evidence="1">Syntaxin that may be involved in targeting and fusion of Golgi-derived retrograde transport vesicles with the ER.</text>
</comment>
<dbReference type="Pfam" id="PF10496">
    <property type="entry name" value="Syntaxin-18_N"/>
    <property type="match status" value="1"/>
</dbReference>
<dbReference type="FunFam" id="1.20.5.110:FF:000015">
    <property type="entry name" value="Syntaxin-18, putative"/>
    <property type="match status" value="1"/>
</dbReference>
<feature type="region of interest" description="Disordered" evidence="15">
    <location>
        <begin position="160"/>
        <end position="194"/>
    </location>
</feature>
<dbReference type="GO" id="GO:0006890">
    <property type="term" value="P:retrograde vesicle-mediated transport, Golgi to endoplasmic reticulum"/>
    <property type="evidence" value="ECO:0007669"/>
    <property type="project" value="TreeGrafter"/>
</dbReference>
<evidence type="ECO:0000256" key="13">
    <source>
        <dbReference type="ARBA" id="ARBA00046280"/>
    </source>
</evidence>
<reference evidence="18 19" key="1">
    <citation type="submission" date="2015-09" db="EMBL/GenBank/DDBJ databases">
        <title>Trachymyrmex cornetzi WGS genome.</title>
        <authorList>
            <person name="Nygaard S."/>
            <person name="Hu H."/>
            <person name="Boomsma J."/>
            <person name="Zhang G."/>
        </authorList>
    </citation>
    <scope>NUCLEOTIDE SEQUENCE [LARGE SCALE GENOMIC DNA]</scope>
    <source>
        <strain evidence="18">Tcor2-1</strain>
        <tissue evidence="18">Whole body</tissue>
    </source>
</reference>
<feature type="compositionally biased region" description="Polar residues" evidence="15">
    <location>
        <begin position="184"/>
        <end position="193"/>
    </location>
</feature>
<dbReference type="Proteomes" id="UP000078492">
    <property type="component" value="Unassembled WGS sequence"/>
</dbReference>
<keyword evidence="12 16" id="KW-0472">Membrane</keyword>
<feature type="domain" description="T-SNARE coiled-coil homology" evidence="17">
    <location>
        <begin position="227"/>
        <end position="289"/>
    </location>
</feature>
<dbReference type="AlphaFoldDB" id="A0A151JLI5"/>
<accession>A0A151JLI5</accession>
<feature type="transmembrane region" description="Helical" evidence="16">
    <location>
        <begin position="296"/>
        <end position="317"/>
    </location>
</feature>
<dbReference type="OrthoDB" id="342981at2759"/>
<evidence type="ECO:0000256" key="9">
    <source>
        <dbReference type="ARBA" id="ARBA00022927"/>
    </source>
</evidence>
<dbReference type="KEGG" id="tcz:108758185"/>
<comment type="subcellular location">
    <subcellularLocation>
        <location evidence="13">Endomembrane system</location>
        <topology evidence="13">Single-pass type IV membrane protein</topology>
    </subcellularLocation>
    <subcellularLocation>
        <location evidence="2">Endoplasmic reticulum membrane</location>
        <topology evidence="2">Single-pass membrane protein</topology>
    </subcellularLocation>
</comment>
<evidence type="ECO:0000313" key="18">
    <source>
        <dbReference type="EMBL" id="KYN26625.1"/>
    </source>
</evidence>
<evidence type="ECO:0000256" key="2">
    <source>
        <dbReference type="ARBA" id="ARBA00004389"/>
    </source>
</evidence>
<sequence>MDVSSLFKASVKAVNLRNRDLGTPAAESQPRRARSKSTFCVKAHAVVMQISKLREFLLENRKAYLNFSNYLSAAPHMTDAERDEIDLGAQRIMSTCSQLVKDLKREIAASTEITQQNIEHREIMLLLIEDYLKNVCKIYSEQKAMRVKKAMEMRRISRLQANQPSATKRSVLNAVDSVDDNDTKNGSNESSPMKIQEINGDVNTMTYEEELSAEDIQMFESENEQLYNELNTMTEEVKQIESKVVHIAELQEIFTEKVLDQDKDLDRLMTTVVGSTENVKEANEQIRQAIQRNAGLRVWILFFLLVISFSLLFLDWYNP</sequence>
<evidence type="ECO:0000256" key="7">
    <source>
        <dbReference type="ARBA" id="ARBA00022824"/>
    </source>
</evidence>
<evidence type="ECO:0000256" key="10">
    <source>
        <dbReference type="ARBA" id="ARBA00022989"/>
    </source>
</evidence>
<proteinExistence type="inferred from homology"/>
<comment type="similarity">
    <text evidence="3">Belongs to the syntaxin family.</text>
</comment>
<dbReference type="PANTHER" id="PTHR15959:SF0">
    <property type="entry name" value="SYNTAXIN-18"/>
    <property type="match status" value="1"/>
</dbReference>
<dbReference type="GO" id="GO:0005789">
    <property type="term" value="C:endoplasmic reticulum membrane"/>
    <property type="evidence" value="ECO:0007669"/>
    <property type="project" value="UniProtKB-SubCell"/>
</dbReference>
<name>A0A151JLI5_9HYME</name>
<evidence type="ECO:0000256" key="16">
    <source>
        <dbReference type="SAM" id="Phobius"/>
    </source>
</evidence>
<dbReference type="PROSITE" id="PS50192">
    <property type="entry name" value="T_SNARE"/>
    <property type="match status" value="1"/>
</dbReference>
<evidence type="ECO:0000259" key="17">
    <source>
        <dbReference type="PROSITE" id="PS50192"/>
    </source>
</evidence>
<evidence type="ECO:0000256" key="15">
    <source>
        <dbReference type="SAM" id="MobiDB-lite"/>
    </source>
</evidence>
<gene>
    <name evidence="18" type="ORF">ALC57_03992</name>
</gene>
<dbReference type="STRING" id="471704.A0A151JLI5"/>
<keyword evidence="11 14" id="KW-0175">Coiled coil</keyword>
<keyword evidence="6 16" id="KW-0812">Transmembrane</keyword>
<feature type="compositionally biased region" description="Polar residues" evidence="15">
    <location>
        <begin position="160"/>
        <end position="170"/>
    </location>
</feature>
<evidence type="ECO:0000256" key="1">
    <source>
        <dbReference type="ARBA" id="ARBA00003746"/>
    </source>
</evidence>
<keyword evidence="7" id="KW-0256">Endoplasmic reticulum</keyword>
<feature type="coiled-coil region" evidence="14">
    <location>
        <begin position="216"/>
        <end position="243"/>
    </location>
</feature>
<dbReference type="Gene3D" id="1.20.5.110">
    <property type="match status" value="1"/>
</dbReference>
<dbReference type="InterPro" id="IPR019529">
    <property type="entry name" value="Syntaxin-18_N"/>
</dbReference>
<evidence type="ECO:0000256" key="3">
    <source>
        <dbReference type="ARBA" id="ARBA00009063"/>
    </source>
</evidence>
<evidence type="ECO:0000256" key="14">
    <source>
        <dbReference type="SAM" id="Coils"/>
    </source>
</evidence>
<dbReference type="GO" id="GO:0015031">
    <property type="term" value="P:protein transport"/>
    <property type="evidence" value="ECO:0007669"/>
    <property type="project" value="UniProtKB-KW"/>
</dbReference>
<evidence type="ECO:0000256" key="4">
    <source>
        <dbReference type="ARBA" id="ARBA00019409"/>
    </source>
</evidence>
<dbReference type="SUPFAM" id="SSF58038">
    <property type="entry name" value="SNARE fusion complex"/>
    <property type="match status" value="1"/>
</dbReference>
<dbReference type="EMBL" id="KQ979011">
    <property type="protein sequence ID" value="KYN26625.1"/>
    <property type="molecule type" value="Genomic_DNA"/>
</dbReference>
<dbReference type="InterPro" id="IPR000727">
    <property type="entry name" value="T_SNARE_dom"/>
</dbReference>
<keyword evidence="5" id="KW-0813">Transport</keyword>
<keyword evidence="10 16" id="KW-1133">Transmembrane helix</keyword>
<evidence type="ECO:0000256" key="8">
    <source>
        <dbReference type="ARBA" id="ARBA00022892"/>
    </source>
</evidence>
<keyword evidence="19" id="KW-1185">Reference proteome</keyword>
<protein>
    <recommendedName>
        <fullName evidence="4">Syntaxin-18</fullName>
    </recommendedName>
</protein>